<reference evidence="3" key="1">
    <citation type="submission" date="2025-08" db="UniProtKB">
        <authorList>
            <consortium name="RefSeq"/>
        </authorList>
    </citation>
    <scope>IDENTIFICATION</scope>
</reference>
<feature type="chain" id="PRO_5045428412" evidence="1">
    <location>
        <begin position="19"/>
        <end position="253"/>
    </location>
</feature>
<name>A0A6J1MV67_BICAN</name>
<dbReference type="InterPro" id="IPR010562">
    <property type="entry name" value="Haemolymph_juvenile_hormone-bd"/>
</dbReference>
<keyword evidence="1" id="KW-0732">Signal</keyword>
<dbReference type="PANTHER" id="PTHR11008">
    <property type="entry name" value="PROTEIN TAKEOUT-LIKE PROTEIN"/>
    <property type="match status" value="1"/>
</dbReference>
<dbReference type="InterPro" id="IPR038606">
    <property type="entry name" value="To_sf"/>
</dbReference>
<dbReference type="Gene3D" id="3.15.10.30">
    <property type="entry name" value="Haemolymph juvenile hormone binding protein"/>
    <property type="match status" value="1"/>
</dbReference>
<dbReference type="SMART" id="SM00700">
    <property type="entry name" value="JHBP"/>
    <property type="match status" value="1"/>
</dbReference>
<dbReference type="GeneID" id="112043273"/>
<accession>A0A6J1MV67</accession>
<proteinExistence type="predicted"/>
<evidence type="ECO:0000313" key="2">
    <source>
        <dbReference type="Proteomes" id="UP001652582"/>
    </source>
</evidence>
<protein>
    <submittedName>
        <fullName evidence="3">Uncharacterized protein LOC112043273 isoform X1</fullName>
    </submittedName>
</protein>
<dbReference type="RefSeq" id="XP_023934361.2">
    <property type="nucleotide sequence ID" value="XM_024078593.2"/>
</dbReference>
<dbReference type="KEGG" id="bany:112043273"/>
<dbReference type="Proteomes" id="UP001652582">
    <property type="component" value="Chromosome 4"/>
</dbReference>
<evidence type="ECO:0000313" key="3">
    <source>
        <dbReference type="RefSeq" id="XP_023934361.2"/>
    </source>
</evidence>
<dbReference type="OrthoDB" id="7171891at2759"/>
<organism evidence="2 3">
    <name type="scientific">Bicyclus anynana</name>
    <name type="common">Squinting bush brown butterfly</name>
    <dbReference type="NCBI Taxonomy" id="110368"/>
    <lineage>
        <taxon>Eukaryota</taxon>
        <taxon>Metazoa</taxon>
        <taxon>Ecdysozoa</taxon>
        <taxon>Arthropoda</taxon>
        <taxon>Hexapoda</taxon>
        <taxon>Insecta</taxon>
        <taxon>Pterygota</taxon>
        <taxon>Neoptera</taxon>
        <taxon>Endopterygota</taxon>
        <taxon>Lepidoptera</taxon>
        <taxon>Glossata</taxon>
        <taxon>Ditrysia</taxon>
        <taxon>Papilionoidea</taxon>
        <taxon>Nymphalidae</taxon>
        <taxon>Satyrinae</taxon>
        <taxon>Satyrini</taxon>
        <taxon>Mycalesina</taxon>
        <taxon>Bicyclus</taxon>
    </lineage>
</organism>
<gene>
    <name evidence="3" type="primary">LOC112043273</name>
</gene>
<sequence length="253" mass="28485">MRIFHYFSVFFIAGLTRADGIVATNDTTTNELMETQVLSVLNKWREGGVQTNLFPLPSLETVYIDAVDTYFNRNGIKMTISIGDMKLYGLDNFTVEYLKVTNTFDNIRLSVKLFVPALSIFSDNYKLKGRAYYLYPLQGLGKMSASLHKVDASLSVNFANVGDVSMRLDNFELNLGFGSVEVDLENSSWPINQVLNKEGVEILKSLHDDIVNSINSYAVPYANEYLAKITYKEFLDIVTIIGDSSYVISKNIK</sequence>
<keyword evidence="2" id="KW-1185">Reference proteome</keyword>
<dbReference type="Pfam" id="PF06585">
    <property type="entry name" value="JHBP"/>
    <property type="match status" value="1"/>
</dbReference>
<evidence type="ECO:0000256" key="1">
    <source>
        <dbReference type="SAM" id="SignalP"/>
    </source>
</evidence>
<dbReference type="AlphaFoldDB" id="A0A6J1MV67"/>
<dbReference type="PANTHER" id="PTHR11008:SF9">
    <property type="entry name" value="PROTEIN TAKEOUT-LIKE PROTEIN"/>
    <property type="match status" value="1"/>
</dbReference>
<feature type="signal peptide" evidence="1">
    <location>
        <begin position="1"/>
        <end position="18"/>
    </location>
</feature>